<comment type="caution">
    <text evidence="2">The sequence shown here is derived from an EMBL/GenBank/DDBJ whole genome shotgun (WGS) entry which is preliminary data.</text>
</comment>
<proteinExistence type="predicted"/>
<accession>A0A098TKJ0</accession>
<dbReference type="AlphaFoldDB" id="A0A098TKJ0"/>
<evidence type="ECO:0000313" key="2">
    <source>
        <dbReference type="EMBL" id="KGF72367.1"/>
    </source>
</evidence>
<keyword evidence="3" id="KW-1185">Reference proteome</keyword>
<dbReference type="Pfam" id="PF18737">
    <property type="entry name" value="HEPN_MAE_28990"/>
    <property type="match status" value="1"/>
</dbReference>
<organism evidence="2 3">
    <name type="scientific">Neosynechococcus sphagnicola sy1</name>
    <dbReference type="NCBI Taxonomy" id="1497020"/>
    <lineage>
        <taxon>Bacteria</taxon>
        <taxon>Bacillati</taxon>
        <taxon>Cyanobacteriota</taxon>
        <taxon>Cyanophyceae</taxon>
        <taxon>Neosynechococcales</taxon>
        <taxon>Neosynechococcaceae</taxon>
        <taxon>Neosynechococcus</taxon>
    </lineage>
</organism>
<dbReference type="Proteomes" id="UP000030170">
    <property type="component" value="Unassembled WGS sequence"/>
</dbReference>
<reference evidence="2 3" key="1">
    <citation type="journal article" date="2014" name="Mol. Ecol.">
        <title>Evolution of Synechococcus.</title>
        <authorList>
            <person name="Dvorak P."/>
            <person name="Casamatta D."/>
            <person name="Hasler P."/>
            <person name="Poulickova A."/>
            <person name="Ondrej V."/>
            <person name="Sanges R."/>
        </authorList>
    </citation>
    <scope>NUCLEOTIDE SEQUENCE [LARGE SCALE GENOMIC DNA]</scope>
    <source>
        <strain evidence="2 3">CAUP A 1101</strain>
    </source>
</reference>
<dbReference type="InterPro" id="IPR040788">
    <property type="entry name" value="HEPN_MAE_28990"/>
</dbReference>
<protein>
    <recommendedName>
        <fullName evidence="1">MAE-28990/MAE-18760-like HEPN domain-containing protein</fullName>
    </recommendedName>
</protein>
<feature type="domain" description="MAE-28990/MAE-18760-like HEPN" evidence="1">
    <location>
        <begin position="11"/>
        <end position="212"/>
    </location>
</feature>
<dbReference type="OrthoDB" id="1551032at2"/>
<sequence length="215" mass="24823">MTKIRTISQLSDQLSEEIAWRKKELIYIKTLVEKNKYRTVQSTLLRSGTAILYAHWEGFVKNAATSYVEFVARQNLKCSELAPNFLALAVKKQLNEAQGSYRAVIFTKVVDFLITGLESKCLIQWDDAIKTQSNLNSEVLKDIICILGLDYSLYETKEKIIDETLLRSRNEIAHGQYLLMEFDQYIELHHEIISLMDLFRDQIENAAISKAYLCT</sequence>
<name>A0A098TKJ0_9CYAN</name>
<gene>
    <name evidence="2" type="ORF">DO97_09135</name>
</gene>
<evidence type="ECO:0000259" key="1">
    <source>
        <dbReference type="Pfam" id="PF18737"/>
    </source>
</evidence>
<dbReference type="RefSeq" id="WP_036534002.1">
    <property type="nucleotide sequence ID" value="NZ_JJML01000028.1"/>
</dbReference>
<evidence type="ECO:0000313" key="3">
    <source>
        <dbReference type="Proteomes" id="UP000030170"/>
    </source>
</evidence>
<dbReference type="EMBL" id="JJML01000028">
    <property type="protein sequence ID" value="KGF72367.1"/>
    <property type="molecule type" value="Genomic_DNA"/>
</dbReference>